<proteinExistence type="inferred from homology"/>
<reference evidence="10" key="2">
    <citation type="submission" date="2025-05" db="UniProtKB">
        <authorList>
            <consortium name="EnsemblMetazoa"/>
        </authorList>
    </citation>
    <scope>IDENTIFICATION</scope>
</reference>
<comment type="cofactor">
    <cofactor evidence="1">
        <name>FMN</name>
        <dbReference type="ChEBI" id="CHEBI:58210"/>
    </cofactor>
</comment>
<dbReference type="GO" id="GO:0005782">
    <property type="term" value="C:peroxisomal matrix"/>
    <property type="evidence" value="ECO:0007669"/>
    <property type="project" value="TreeGrafter"/>
</dbReference>
<feature type="domain" description="FMN hydroxy acid dehydrogenase" evidence="9">
    <location>
        <begin position="4"/>
        <end position="358"/>
    </location>
</feature>
<evidence type="ECO:0000256" key="8">
    <source>
        <dbReference type="PIRSR" id="PIRSR000138-2"/>
    </source>
</evidence>
<sequence length="362" mass="40658">MSKKYTSTLVCVNDYEEYAQNNLPNMYFEYYYGGAGQERTLEWNKIHYSKYRIKPKYMRTIRTRNLSTTILGKPVAFPIGISPTACQKLAHFEGECATAKAAQDLETIFILSSHSNSSFEELAKAAPHGKRWLQMYLFQNREMTKEFAKLAEANGFEALVITIDYTMPGLRRHMLRNEFVLPPYAKYVLLERYHERNVISAVVNISDPDADWSYVRWLTTITKLPIVIKGILTAEDAVAAADVGASAILVSNHGGRQLDSIPSTIEALPEVVKAVGHRVEIYMDGGIRDGTDVYKALSLGARMVFIGRPAIWGLVHGGSEGVKSILKILQEELDNAMCLTGCSVISNLDQERVVHESYYARL</sequence>
<dbReference type="PIRSF" id="PIRSF000138">
    <property type="entry name" value="Al-hdrx_acd_dh"/>
    <property type="match status" value="1"/>
</dbReference>
<evidence type="ECO:0000256" key="3">
    <source>
        <dbReference type="ARBA" id="ARBA00023002"/>
    </source>
</evidence>
<keyword evidence="8" id="KW-0285">Flavoprotein</keyword>
<dbReference type="Proteomes" id="UP001652700">
    <property type="component" value="Unplaced"/>
</dbReference>
<feature type="binding site" evidence="8">
    <location>
        <position position="134"/>
    </location>
    <ligand>
        <name>FMN</name>
        <dbReference type="ChEBI" id="CHEBI:58210"/>
    </ligand>
</feature>
<evidence type="ECO:0000256" key="2">
    <source>
        <dbReference type="ARBA" id="ARBA00013087"/>
    </source>
</evidence>
<comment type="similarity">
    <text evidence="4">Belongs to the FMN-dependent alpha-hydroxy acid dehydrogenase family.</text>
</comment>
<dbReference type="PROSITE" id="PS00557">
    <property type="entry name" value="FMN_HYDROXY_ACID_DH_1"/>
    <property type="match status" value="1"/>
</dbReference>
<evidence type="ECO:0000313" key="10">
    <source>
        <dbReference type="EnsemblMetazoa" id="XP_050498005.1"/>
    </source>
</evidence>
<protein>
    <recommendedName>
        <fullName evidence="2">(S)-2-hydroxy-acid oxidase</fullName>
        <ecNumber evidence="2">1.1.3.15</ecNumber>
    </recommendedName>
</protein>
<feature type="binding site" evidence="8">
    <location>
        <position position="136"/>
    </location>
    <ligand>
        <name>glyoxylate</name>
        <dbReference type="ChEBI" id="CHEBI:36655"/>
    </ligand>
</feature>
<dbReference type="PANTHER" id="PTHR10578:SF149">
    <property type="entry name" value="2-HYDROXYACID OXIDASE 2"/>
    <property type="match status" value="1"/>
</dbReference>
<dbReference type="PROSITE" id="PS51349">
    <property type="entry name" value="FMN_HYDROXY_ACID_DH_2"/>
    <property type="match status" value="1"/>
</dbReference>
<dbReference type="Pfam" id="PF01070">
    <property type="entry name" value="FMN_dh"/>
    <property type="match status" value="1"/>
</dbReference>
<dbReference type="InterPro" id="IPR013785">
    <property type="entry name" value="Aldolase_TIM"/>
</dbReference>
<gene>
    <name evidence="12" type="primary">LOC114341381</name>
</gene>
<feature type="binding site" evidence="8">
    <location>
        <position position="30"/>
    </location>
    <ligand>
        <name>glyoxylate</name>
        <dbReference type="ChEBI" id="CHEBI:36655"/>
    </ligand>
</feature>
<dbReference type="AlphaFoldDB" id="A0A6P7GEJ4"/>
<comment type="catalytic activity">
    <reaction evidence="5">
        <text>a (2S)-2-hydroxycarboxylate + O2 = a 2-oxocarboxylate + H2O2</text>
        <dbReference type="Rhea" id="RHEA:16789"/>
        <dbReference type="ChEBI" id="CHEBI:15379"/>
        <dbReference type="ChEBI" id="CHEBI:16240"/>
        <dbReference type="ChEBI" id="CHEBI:35179"/>
        <dbReference type="ChEBI" id="CHEBI:58123"/>
        <dbReference type="EC" id="1.1.3.15"/>
    </reaction>
    <physiologicalReaction direction="left-to-right" evidence="5">
        <dbReference type="Rhea" id="RHEA:16790"/>
    </physiologicalReaction>
</comment>
<name>A0A6P7GEJ4_DIAVI</name>
<feature type="binding site" evidence="8">
    <location>
        <begin position="307"/>
        <end position="308"/>
    </location>
    <ligand>
        <name>FMN</name>
        <dbReference type="ChEBI" id="CHEBI:58210"/>
    </ligand>
</feature>
<dbReference type="CDD" id="cd02809">
    <property type="entry name" value="alpha_hydroxyacid_oxid_FMN"/>
    <property type="match status" value="1"/>
</dbReference>
<feature type="binding site" evidence="8">
    <location>
        <position position="162"/>
    </location>
    <ligand>
        <name>FMN</name>
        <dbReference type="ChEBI" id="CHEBI:58210"/>
    </ligand>
</feature>
<feature type="active site" description="Proton acceptor" evidence="7">
    <location>
        <position position="253"/>
    </location>
</feature>
<dbReference type="SUPFAM" id="SSF51395">
    <property type="entry name" value="FMN-linked oxidoreductases"/>
    <property type="match status" value="1"/>
</dbReference>
<evidence type="ECO:0000313" key="11">
    <source>
        <dbReference type="Proteomes" id="UP001652700"/>
    </source>
</evidence>
<dbReference type="InParanoid" id="A0A6P7GEJ4"/>
<keyword evidence="3" id="KW-0560">Oxidoreductase</keyword>
<comment type="catalytic activity">
    <reaction evidence="6">
        <text>2-hydroxyoctanoate + O2 = 2-oxooctanoate + H2O2</text>
        <dbReference type="Rhea" id="RHEA:67940"/>
        <dbReference type="ChEBI" id="CHEBI:15379"/>
        <dbReference type="ChEBI" id="CHEBI:16240"/>
        <dbReference type="ChEBI" id="CHEBI:133514"/>
        <dbReference type="ChEBI" id="CHEBI:176689"/>
    </reaction>
    <physiologicalReaction direction="left-to-right" evidence="6">
        <dbReference type="Rhea" id="RHEA:67941"/>
    </physiologicalReaction>
</comment>
<dbReference type="InterPro" id="IPR008259">
    <property type="entry name" value="FMN_hydac_DH_AS"/>
</dbReference>
<organism evidence="12">
    <name type="scientific">Diabrotica virgifera virgifera</name>
    <name type="common">western corn rootworm</name>
    <dbReference type="NCBI Taxonomy" id="50390"/>
    <lineage>
        <taxon>Eukaryota</taxon>
        <taxon>Metazoa</taxon>
        <taxon>Ecdysozoa</taxon>
        <taxon>Arthropoda</taxon>
        <taxon>Hexapoda</taxon>
        <taxon>Insecta</taxon>
        <taxon>Pterygota</taxon>
        <taxon>Neoptera</taxon>
        <taxon>Endopterygota</taxon>
        <taxon>Coleoptera</taxon>
        <taxon>Polyphaga</taxon>
        <taxon>Cucujiformia</taxon>
        <taxon>Chrysomeloidea</taxon>
        <taxon>Chrysomelidae</taxon>
        <taxon>Galerucinae</taxon>
        <taxon>Diabroticina</taxon>
        <taxon>Diabroticites</taxon>
        <taxon>Diabrotica</taxon>
    </lineage>
</organism>
<dbReference type="EC" id="1.1.3.15" evidence="2"/>
<keyword evidence="8" id="KW-0288">FMN</keyword>
<dbReference type="GO" id="GO:0001561">
    <property type="term" value="P:fatty acid alpha-oxidation"/>
    <property type="evidence" value="ECO:0007669"/>
    <property type="project" value="TreeGrafter"/>
</dbReference>
<feature type="binding site" evidence="8">
    <location>
        <position position="229"/>
    </location>
    <ligand>
        <name>FMN</name>
        <dbReference type="ChEBI" id="CHEBI:58210"/>
    </ligand>
</feature>
<dbReference type="GO" id="GO:0003973">
    <property type="term" value="F:(S)-2-hydroxy-acid oxidase activity"/>
    <property type="evidence" value="ECO:0007669"/>
    <property type="project" value="UniProtKB-EC"/>
</dbReference>
<evidence type="ECO:0000313" key="12">
    <source>
        <dbReference type="RefSeq" id="XP_028147971.1"/>
    </source>
</evidence>
<feature type="binding site" evidence="8">
    <location>
        <begin position="83"/>
        <end position="85"/>
    </location>
    <ligand>
        <name>FMN</name>
        <dbReference type="ChEBI" id="CHEBI:58210"/>
    </ligand>
</feature>
<accession>A0A6P7GEJ4</accession>
<dbReference type="InterPro" id="IPR000262">
    <property type="entry name" value="FMN-dep_DH"/>
</dbReference>
<evidence type="ECO:0000259" key="9">
    <source>
        <dbReference type="PROSITE" id="PS51349"/>
    </source>
</evidence>
<dbReference type="GO" id="GO:0010181">
    <property type="term" value="F:FMN binding"/>
    <property type="evidence" value="ECO:0007669"/>
    <property type="project" value="InterPro"/>
</dbReference>
<reference evidence="12" key="1">
    <citation type="submission" date="2025-04" db="UniProtKB">
        <authorList>
            <consortium name="RefSeq"/>
        </authorList>
    </citation>
    <scope>IDENTIFICATION</scope>
    <source>
        <tissue evidence="12">Whole insect</tissue>
    </source>
</reference>
<evidence type="ECO:0000256" key="4">
    <source>
        <dbReference type="ARBA" id="ARBA00024042"/>
    </source>
</evidence>
<feature type="binding site" evidence="8">
    <location>
        <position position="112"/>
    </location>
    <ligand>
        <name>FMN</name>
        <dbReference type="ChEBI" id="CHEBI:58210"/>
    </ligand>
</feature>
<feature type="binding site" evidence="8">
    <location>
        <begin position="284"/>
        <end position="288"/>
    </location>
    <ligand>
        <name>FMN</name>
        <dbReference type="ChEBI" id="CHEBI:58210"/>
    </ligand>
</feature>
<dbReference type="OrthoDB" id="25826at2759"/>
<dbReference type="InterPro" id="IPR012133">
    <property type="entry name" value="Alpha-hydoxy_acid_DH_FMN"/>
</dbReference>
<evidence type="ECO:0000256" key="1">
    <source>
        <dbReference type="ARBA" id="ARBA00001917"/>
    </source>
</evidence>
<evidence type="ECO:0000256" key="7">
    <source>
        <dbReference type="PIRSR" id="PIRSR000138-1"/>
    </source>
</evidence>
<dbReference type="FunFam" id="3.20.20.70:FF:000056">
    <property type="entry name" value="hydroxyacid oxidase 2"/>
    <property type="match status" value="1"/>
</dbReference>
<evidence type="ECO:0000256" key="5">
    <source>
        <dbReference type="ARBA" id="ARBA00029325"/>
    </source>
</evidence>
<feature type="binding site" evidence="8">
    <location>
        <position position="256"/>
    </location>
    <ligand>
        <name>glyoxylate</name>
        <dbReference type="ChEBI" id="CHEBI:36655"/>
    </ligand>
</feature>
<dbReference type="EnsemblMetazoa" id="XM_050642048.1">
    <property type="protein sequence ID" value="XP_050498005.1"/>
    <property type="gene ID" value="LOC126879104"/>
</dbReference>
<dbReference type="RefSeq" id="XP_028147971.1">
    <property type="nucleotide sequence ID" value="XM_028292170.1"/>
</dbReference>
<feature type="binding site" evidence="8">
    <location>
        <position position="253"/>
    </location>
    <ligand>
        <name>glyoxylate</name>
        <dbReference type="ChEBI" id="CHEBI:36655"/>
    </ligand>
</feature>
<feature type="binding site" evidence="8">
    <location>
        <position position="251"/>
    </location>
    <ligand>
        <name>FMN</name>
        <dbReference type="ChEBI" id="CHEBI:58210"/>
    </ligand>
</feature>
<feature type="binding site" evidence="8">
    <location>
        <position position="171"/>
    </location>
    <ligand>
        <name>glyoxylate</name>
        <dbReference type="ChEBI" id="CHEBI:36655"/>
    </ligand>
</feature>
<dbReference type="Gene3D" id="3.20.20.70">
    <property type="entry name" value="Aldolase class I"/>
    <property type="match status" value="1"/>
</dbReference>
<keyword evidence="11" id="KW-1185">Reference proteome</keyword>
<dbReference type="PANTHER" id="PTHR10578">
    <property type="entry name" value="S -2-HYDROXY-ACID OXIDASE-RELATED"/>
    <property type="match status" value="1"/>
</dbReference>
<evidence type="ECO:0000256" key="6">
    <source>
        <dbReference type="ARBA" id="ARBA00029327"/>
    </source>
</evidence>
<dbReference type="InterPro" id="IPR037396">
    <property type="entry name" value="FMN_HAD"/>
</dbReference>